<evidence type="ECO:0000256" key="9">
    <source>
        <dbReference type="SAM" id="MobiDB-lite"/>
    </source>
</evidence>
<evidence type="ECO:0000256" key="7">
    <source>
        <dbReference type="ARBA" id="ARBA00023014"/>
    </source>
</evidence>
<keyword evidence="6 8" id="KW-0408">Iron</keyword>
<dbReference type="OrthoDB" id="3900342at2759"/>
<keyword evidence="3 8" id="KW-0479">Metal-binding</keyword>
<dbReference type="GO" id="GO:0005524">
    <property type="term" value="F:ATP binding"/>
    <property type="evidence" value="ECO:0007669"/>
    <property type="project" value="UniProtKB-KW"/>
</dbReference>
<dbReference type="CDD" id="cd02037">
    <property type="entry name" value="Mrp_NBP35"/>
    <property type="match status" value="1"/>
</dbReference>
<dbReference type="PANTHER" id="PTHR23264">
    <property type="entry name" value="NUCLEOTIDE-BINDING PROTEIN NBP35 YEAST -RELATED"/>
    <property type="match status" value="1"/>
</dbReference>
<comment type="caution">
    <text evidence="10">The sequence shown here is derived from an EMBL/GenBank/DDBJ whole genome shotgun (WGS) entry which is preliminary data.</text>
</comment>
<dbReference type="InterPro" id="IPR019591">
    <property type="entry name" value="Mrp/NBP35_ATP-bd"/>
</dbReference>
<reference evidence="11" key="1">
    <citation type="journal article" date="2016" name="Genome Announc.">
        <title>Draft genome sequence of Aspergillus niger strain An76.</title>
        <authorList>
            <person name="Gong W."/>
            <person name="Cheng Z."/>
            <person name="Zhang H."/>
            <person name="Liu L."/>
            <person name="Gao P."/>
            <person name="Wang L."/>
        </authorList>
    </citation>
    <scope>NUCLEOTIDE SEQUENCE [LARGE SCALE GENOMIC DNA]</scope>
    <source>
        <strain evidence="11">An76</strain>
    </source>
</reference>
<dbReference type="Pfam" id="PF10609">
    <property type="entry name" value="ParA"/>
    <property type="match status" value="1"/>
</dbReference>
<evidence type="ECO:0000256" key="2">
    <source>
        <dbReference type="ARBA" id="ARBA00022490"/>
    </source>
</evidence>
<dbReference type="InterPro" id="IPR028600">
    <property type="entry name" value="NUBP2/Cfd1_eukaryotes"/>
</dbReference>
<evidence type="ECO:0000256" key="1">
    <source>
        <dbReference type="ARBA" id="ARBA00022485"/>
    </source>
</evidence>
<dbReference type="AlphaFoldDB" id="A0A100IMC8"/>
<dbReference type="GO" id="GO:0046872">
    <property type="term" value="F:metal ion binding"/>
    <property type="evidence" value="ECO:0007669"/>
    <property type="project" value="UniProtKB-KW"/>
</dbReference>
<dbReference type="GO" id="GO:0016226">
    <property type="term" value="P:iron-sulfur cluster assembly"/>
    <property type="evidence" value="ECO:0007669"/>
    <property type="project" value="UniProtKB-UniRule"/>
</dbReference>
<dbReference type="Proteomes" id="UP000068243">
    <property type="component" value="Unassembled WGS sequence"/>
</dbReference>
<dbReference type="PANTHER" id="PTHR23264:SF19">
    <property type="entry name" value="CYTOSOLIC FE-S CLUSTER ASSEMBLY FACTOR NUBP2"/>
    <property type="match status" value="1"/>
</dbReference>
<dbReference type="GO" id="GO:0005829">
    <property type="term" value="C:cytosol"/>
    <property type="evidence" value="ECO:0007669"/>
    <property type="project" value="TreeGrafter"/>
</dbReference>
<evidence type="ECO:0000256" key="4">
    <source>
        <dbReference type="ARBA" id="ARBA00022741"/>
    </source>
</evidence>
<dbReference type="VEuPathDB" id="FungiDB:M747DRAFT_299176"/>
<dbReference type="InterPro" id="IPR027417">
    <property type="entry name" value="P-loop_NTPase"/>
</dbReference>
<evidence type="ECO:0000256" key="3">
    <source>
        <dbReference type="ARBA" id="ARBA00022723"/>
    </source>
</evidence>
<comment type="subcellular location">
    <subcellularLocation>
        <location evidence="8">Cytoplasm</location>
    </subcellularLocation>
</comment>
<feature type="compositionally biased region" description="Acidic residues" evidence="9">
    <location>
        <begin position="279"/>
        <end position="290"/>
    </location>
</feature>
<feature type="binding site" evidence="8">
    <location>
        <position position="235"/>
    </location>
    <ligand>
        <name>[4Fe-4S] cluster</name>
        <dbReference type="ChEBI" id="CHEBI:49883"/>
        <note>ligand shared between dimeric partners</note>
    </ligand>
</feature>
<evidence type="ECO:0000313" key="10">
    <source>
        <dbReference type="EMBL" id="GAQ43854.1"/>
    </source>
</evidence>
<dbReference type="InterPro" id="IPR033756">
    <property type="entry name" value="YlxH/NBP35"/>
</dbReference>
<evidence type="ECO:0000256" key="8">
    <source>
        <dbReference type="HAMAP-Rule" id="MF_03039"/>
    </source>
</evidence>
<keyword evidence="7 8" id="KW-0411">Iron-sulfur</keyword>
<dbReference type="FunFam" id="3.40.50.300:FF:001300">
    <property type="entry name" value="Cytosolic Fe-S cluster assembly factor CFD1"/>
    <property type="match status" value="1"/>
</dbReference>
<feature type="region of interest" description="Disordered" evidence="9">
    <location>
        <begin position="274"/>
        <end position="311"/>
    </location>
</feature>
<dbReference type="VEuPathDB" id="FungiDB:ATCC64974_8330"/>
<dbReference type="VEuPathDB" id="FungiDB:ASPNIDRAFT2_1079652"/>
<protein>
    <submittedName>
        <fullName evidence="10">Nucleotide binding protein</fullName>
    </submittedName>
</protein>
<comment type="function">
    <text evidence="8">Component of the cytosolic iron-sulfur (Fe/S) protein assembly (CIA) machinery. Required for maturation of extramitochondrial Fe-S proteins. The NBP35-CFD1 heterotetramer forms a Fe-S scaffold complex, mediating the de novo assembly of an Fe-S cluster and its transfer to target apoproteins.</text>
</comment>
<feature type="binding site" evidence="8">
    <location>
        <begin position="15"/>
        <end position="22"/>
    </location>
    <ligand>
        <name>ATP</name>
        <dbReference type="ChEBI" id="CHEBI:30616"/>
    </ligand>
</feature>
<evidence type="ECO:0000256" key="6">
    <source>
        <dbReference type="ARBA" id="ARBA00023004"/>
    </source>
</evidence>
<name>A0A100IMC8_ASPNG</name>
<keyword evidence="2 8" id="KW-0963">Cytoplasm</keyword>
<organism evidence="10 11">
    <name type="scientific">Aspergillus niger</name>
    <dbReference type="NCBI Taxonomy" id="5061"/>
    <lineage>
        <taxon>Eukaryota</taxon>
        <taxon>Fungi</taxon>
        <taxon>Dikarya</taxon>
        <taxon>Ascomycota</taxon>
        <taxon>Pezizomycotina</taxon>
        <taxon>Eurotiomycetes</taxon>
        <taxon>Eurotiomycetidae</taxon>
        <taxon>Eurotiales</taxon>
        <taxon>Aspergillaceae</taxon>
        <taxon>Aspergillus</taxon>
        <taxon>Aspergillus subgen. Circumdati</taxon>
    </lineage>
</organism>
<accession>A0A100IMC8</accession>
<evidence type="ECO:0000313" key="11">
    <source>
        <dbReference type="Proteomes" id="UP000068243"/>
    </source>
</evidence>
<dbReference type="GO" id="GO:0051539">
    <property type="term" value="F:4 iron, 4 sulfur cluster binding"/>
    <property type="evidence" value="ECO:0007669"/>
    <property type="project" value="UniProtKB-UniRule"/>
</dbReference>
<feature type="compositionally biased region" description="Basic and acidic residues" evidence="9">
    <location>
        <begin position="293"/>
        <end position="311"/>
    </location>
</feature>
<keyword evidence="5 8" id="KW-0067">ATP-binding</keyword>
<feature type="binding site" evidence="8">
    <location>
        <position position="232"/>
    </location>
    <ligand>
        <name>[4Fe-4S] cluster</name>
        <dbReference type="ChEBI" id="CHEBI:49883"/>
        <note>ligand shared between dimeric partners</note>
    </ligand>
</feature>
<feature type="region of interest" description="Disordered" evidence="9">
    <location>
        <begin position="73"/>
        <end position="106"/>
    </location>
</feature>
<keyword evidence="4 8" id="KW-0547">Nucleotide-binding</keyword>
<keyword evidence="1 8" id="KW-0004">4Fe-4S</keyword>
<comment type="similarity">
    <text evidence="8">Belongs to the Mrp/NBP35 ATP-binding proteins family. NUBP2/CFD1 subfamily.</text>
</comment>
<dbReference type="OMA" id="WIPVFAD"/>
<dbReference type="GO" id="GO:0140663">
    <property type="term" value="F:ATP-dependent FeS chaperone activity"/>
    <property type="evidence" value="ECO:0007669"/>
    <property type="project" value="InterPro"/>
</dbReference>
<dbReference type="SUPFAM" id="SSF52540">
    <property type="entry name" value="P-loop containing nucleoside triphosphate hydrolases"/>
    <property type="match status" value="1"/>
</dbReference>
<evidence type="ECO:0000256" key="5">
    <source>
        <dbReference type="ARBA" id="ARBA00022840"/>
    </source>
</evidence>
<feature type="compositionally biased region" description="Polar residues" evidence="9">
    <location>
        <begin position="77"/>
        <end position="86"/>
    </location>
</feature>
<gene>
    <name evidence="10" type="ORF">ABL_06515</name>
</gene>
<sequence>MPLDGVKNVVLVLSGKGGVGKSSVTLQLALALTLQGKSVGILDIDLTGPSIPRLVGLEDAKITQAPGGWLPVPVHPSTLSRSTPNASTTSSQPDSSTTTTTTESTIKHGSLRCMSLGFLLRSRSDAVIWRGPKKTAMIRQFLSDVLWNETDYLLIDTPPGTSDEHIALAEQLLTLCTIDASSSSSLPRLAGAVLVTTPQAVATSDVRKEVNFCVKTRIPMLGVVENMSGYTCPCCGGVTNLFSSGGGQVLAEEMGVRFLGKVPVDVGFGELVEGKVGGEEEDSEDEDEGGDGSADKADGEKKEEEEKDERPLVERYRECWSYARFEEFSKTLIAEIEG</sequence>
<dbReference type="VEuPathDB" id="FungiDB:An09g06010"/>
<dbReference type="Gene3D" id="3.40.50.300">
    <property type="entry name" value="P-loop containing nucleotide triphosphate hydrolases"/>
    <property type="match status" value="1"/>
</dbReference>
<dbReference type="HAMAP" id="MF_03039">
    <property type="entry name" value="NUBP2"/>
    <property type="match status" value="1"/>
</dbReference>
<dbReference type="HAMAP" id="MF_02040">
    <property type="entry name" value="Mrp_NBP35"/>
    <property type="match status" value="1"/>
</dbReference>
<dbReference type="EMBL" id="BCMY01000010">
    <property type="protein sequence ID" value="GAQ43854.1"/>
    <property type="molecule type" value="Genomic_DNA"/>
</dbReference>
<feature type="compositionally biased region" description="Low complexity" evidence="9">
    <location>
        <begin position="87"/>
        <end position="104"/>
    </location>
</feature>
<proteinExistence type="inferred from homology"/>